<sequence length="396" mass="41975">MGCRFSKSEKQPRPDEGTEGEVGVAESASTTIEGSETASRAFASLRSDVSAPDDELVTLLVGIGLPQYVEAFRSSGYDDLSVLANITEKDIRDIEAFSGVTVLPGHRKKIILAGRRLGGDDAATGTPPVSPARSAGLLSPRTSARAGDLASVVSEEENALFLTCKSDDVKLDRTRSAAAAVDTGGAGVVPAAPIAPIAFDAIDSVAGDSSDDERDLNEAGSPRVQPKTVGGGDLGLSFSARSPYKVQVDSFRLSRSNGSTPAEREKENVSPRAAIPAIQGTLPASPKSPSTTSAATTVSPRTRAQPWTPASGSLPYKRTMTAIEESMRSRVAFLSATIIRRPGGEGRSGDRRGEKRRARMRQFETLEDGVRATEYQVKKRIADIIERKWSNTNRGL</sequence>
<accession>A0AAX4PG62</accession>
<feature type="domain" description="SAM" evidence="2">
    <location>
        <begin position="51"/>
        <end position="111"/>
    </location>
</feature>
<dbReference type="Pfam" id="PF00536">
    <property type="entry name" value="SAM_1"/>
    <property type="match status" value="1"/>
</dbReference>
<feature type="region of interest" description="Disordered" evidence="1">
    <location>
        <begin position="205"/>
        <end position="235"/>
    </location>
</feature>
<reference evidence="3 4" key="1">
    <citation type="submission" date="2024-03" db="EMBL/GenBank/DDBJ databases">
        <title>Complete genome sequence of the green alga Chloropicon roscoffensis RCC1871.</title>
        <authorList>
            <person name="Lemieux C."/>
            <person name="Pombert J.-F."/>
            <person name="Otis C."/>
            <person name="Turmel M."/>
        </authorList>
    </citation>
    <scope>NUCLEOTIDE SEQUENCE [LARGE SCALE GENOMIC DNA]</scope>
    <source>
        <strain evidence="3 4">RCC1871</strain>
    </source>
</reference>
<evidence type="ECO:0000313" key="4">
    <source>
        <dbReference type="Proteomes" id="UP001472866"/>
    </source>
</evidence>
<protein>
    <recommendedName>
        <fullName evidence="2">SAM domain-containing protein</fullName>
    </recommendedName>
</protein>
<proteinExistence type="predicted"/>
<gene>
    <name evidence="3" type="ORF">HKI87_11g65390</name>
</gene>
<feature type="compositionally biased region" description="Basic and acidic residues" evidence="1">
    <location>
        <begin position="1"/>
        <end position="16"/>
    </location>
</feature>
<dbReference type="Gene3D" id="1.10.150.50">
    <property type="entry name" value="Transcription Factor, Ets-1"/>
    <property type="match status" value="1"/>
</dbReference>
<keyword evidence="4" id="KW-1185">Reference proteome</keyword>
<dbReference type="InterPro" id="IPR001660">
    <property type="entry name" value="SAM"/>
</dbReference>
<dbReference type="EMBL" id="CP151511">
    <property type="protein sequence ID" value="WZN64982.1"/>
    <property type="molecule type" value="Genomic_DNA"/>
</dbReference>
<evidence type="ECO:0000313" key="3">
    <source>
        <dbReference type="EMBL" id="WZN64982.1"/>
    </source>
</evidence>
<evidence type="ECO:0000259" key="2">
    <source>
        <dbReference type="PROSITE" id="PS50105"/>
    </source>
</evidence>
<feature type="compositionally biased region" description="Low complexity" evidence="1">
    <location>
        <begin position="283"/>
        <end position="304"/>
    </location>
</feature>
<dbReference type="SUPFAM" id="SSF47769">
    <property type="entry name" value="SAM/Pointed domain"/>
    <property type="match status" value="1"/>
</dbReference>
<feature type="region of interest" description="Disordered" evidence="1">
    <location>
        <begin position="251"/>
        <end position="313"/>
    </location>
</feature>
<dbReference type="PROSITE" id="PS50105">
    <property type="entry name" value="SAM_DOMAIN"/>
    <property type="match status" value="1"/>
</dbReference>
<evidence type="ECO:0000256" key="1">
    <source>
        <dbReference type="SAM" id="MobiDB-lite"/>
    </source>
</evidence>
<name>A0AAX4PG62_9CHLO</name>
<dbReference type="Proteomes" id="UP001472866">
    <property type="component" value="Chromosome 11"/>
</dbReference>
<feature type="region of interest" description="Disordered" evidence="1">
    <location>
        <begin position="1"/>
        <end position="36"/>
    </location>
</feature>
<dbReference type="AlphaFoldDB" id="A0AAX4PG62"/>
<organism evidence="3 4">
    <name type="scientific">Chloropicon roscoffensis</name>
    <dbReference type="NCBI Taxonomy" id="1461544"/>
    <lineage>
        <taxon>Eukaryota</taxon>
        <taxon>Viridiplantae</taxon>
        <taxon>Chlorophyta</taxon>
        <taxon>Chloropicophyceae</taxon>
        <taxon>Chloropicales</taxon>
        <taxon>Chloropicaceae</taxon>
        <taxon>Chloropicon</taxon>
    </lineage>
</organism>
<feature type="compositionally biased region" description="Polar residues" evidence="1">
    <location>
        <begin position="27"/>
        <end position="36"/>
    </location>
</feature>
<dbReference type="InterPro" id="IPR013761">
    <property type="entry name" value="SAM/pointed_sf"/>
</dbReference>